<dbReference type="AlphaFoldDB" id="A0A162MMV1"/>
<reference evidence="3 4" key="1">
    <citation type="journal article" date="2016" name="Genome Biol. Evol.">
        <title>Divergent and convergent evolution of fungal pathogenicity.</title>
        <authorList>
            <person name="Shang Y."/>
            <person name="Xiao G."/>
            <person name="Zheng P."/>
            <person name="Cen K."/>
            <person name="Zhan S."/>
            <person name="Wang C."/>
        </authorList>
    </citation>
    <scope>NUCLEOTIDE SEQUENCE [LARGE SCALE GENOMIC DNA]</scope>
    <source>
        <strain evidence="3 4">RCEF 264</strain>
    </source>
</reference>
<feature type="compositionally biased region" description="Gly residues" evidence="2">
    <location>
        <begin position="857"/>
        <end position="867"/>
    </location>
</feature>
<comment type="caution">
    <text evidence="3">The sequence shown here is derived from an EMBL/GenBank/DDBJ whole genome shotgun (WGS) entry which is preliminary data.</text>
</comment>
<dbReference type="Proteomes" id="UP000076874">
    <property type="component" value="Unassembled WGS sequence"/>
</dbReference>
<keyword evidence="4" id="KW-1185">Reference proteome</keyword>
<feature type="region of interest" description="Disordered" evidence="2">
    <location>
        <begin position="857"/>
        <end position="896"/>
    </location>
</feature>
<evidence type="ECO:0000256" key="1">
    <source>
        <dbReference type="SAM" id="Coils"/>
    </source>
</evidence>
<name>A0A162MMV1_9HYPO</name>
<sequence length="1231" mass="129906">MTPNPPLPVPSKAALRALRGLVLGTSCTLALITEDRRRRINAARSALRNGDRIRSARRYHAGGSALALVLEEDGLTTTVERGAIHWKAAVPVPVALTDGGRRNGEGATRGTKPLEPAVAVDSSQQSGMLQRGGFFFADPLSFSFEEHAMKGAATATATATAAAEALPTASTHSARTPFPSLPPHSTRPIQQHVPSLSQQAQKYRHRVRLPQRPPPEDNTPMQSPAATTVVAVDIPAAVARITKLRKGGGSADLSAAVAVLRSTIPAVAADAAAFSVDQLRPLWTASASLCRACQEAGRMDLAQEVLRAVVPCKLVLDEATYFAHNPLPVVQWTAPLTELKAATTTTPTTTTTSEGGPSPAEAAARRDAFVRQLRDAAALFLPPVSVLPGARKQAVAADVVTVGQQLLECAFAVRHQTLTKSVYASILAYLPNDDVSTLAQWYIRQLQQIDEYERVVWAFLARPPSAGSLTDSAFLELGDGVAKAVRLGRSAQAGDVLRCLLGLRLAGRRLRTAWVTDLLYAAWQTSHDFAAITGLFSELSGRGTAANVSNSVNHANGAYRVVVQIALEADQPAAAQAYFDELVSHEPAAAGDIRLLGLFALDKAKHGDWPGVRAAFEKAATTAAGTPGRLPPRDAERVFVPIAKEYIRTHTIGETEDFLKAYIDELGVPVGRQMVTLLANEYGALREMHSFVGWLQYCARAGFVVDAAFSNAILHNCHKHWKFGFRDLRTLYRKLRVLNPAFEDKVTQRIMTHAAIAGAKHGGHPVKGRVASLRLHPGSAAALAAGPAVPVPGSYLSPLSCRRPVDEDDLYLSMKQAFAAGHPAKVVRLYKHALRSGLPPSEKCLKLAVAAAVRGGGGGGRGGGANGGAKADRNSTNGRGRENRQQHVPPCPPLPPQPADFDAAIDLLQTAHAAGHDVDGATTYIAIAYIDALSPRSTAGPMIGPHHGGGGAAARRDKERMAATVKAILGRLDACGVLVSDLALNRAAFHLFKAGHMRGAVGLALAAADTAVGGHRPGYNVWNFSVLVSAYAQLADADGIRMATAGATSGATPGGGGGDGGRDSGSSRRGRGAVIGETVGYNVLKQARRRLRTRALACAADTAVHGRASGSQSLDEVQAALQAVEAALDQARAVRQRLNSERRTLEQATVAIMQRAALDAGCAPVDFRTVPYLHRQPDVDVDVDVAGRSSSRKDSIGSADWDVFDLPLDHHAQAKVAPVPLPAASVPMAAC</sequence>
<gene>
    <name evidence="3" type="ORF">SPI_02917</name>
</gene>
<evidence type="ECO:0000313" key="3">
    <source>
        <dbReference type="EMBL" id="OAA64270.1"/>
    </source>
</evidence>
<feature type="region of interest" description="Disordered" evidence="2">
    <location>
        <begin position="1047"/>
        <end position="1071"/>
    </location>
</feature>
<feature type="coiled-coil region" evidence="1">
    <location>
        <begin position="1114"/>
        <end position="1148"/>
    </location>
</feature>
<dbReference type="OrthoDB" id="185373at2759"/>
<dbReference type="STRING" id="1081102.A0A162MMV1"/>
<proteinExistence type="predicted"/>
<dbReference type="EMBL" id="AZHD01000004">
    <property type="protein sequence ID" value="OAA64270.1"/>
    <property type="molecule type" value="Genomic_DNA"/>
</dbReference>
<keyword evidence="1" id="KW-0175">Coiled coil</keyword>
<protein>
    <recommendedName>
        <fullName evidence="5">Pentatricopeptide repeat protein</fullName>
    </recommendedName>
</protein>
<accession>A0A162MMV1</accession>
<evidence type="ECO:0000256" key="2">
    <source>
        <dbReference type="SAM" id="MobiDB-lite"/>
    </source>
</evidence>
<evidence type="ECO:0008006" key="5">
    <source>
        <dbReference type="Google" id="ProtNLM"/>
    </source>
</evidence>
<organism evidence="3 4">
    <name type="scientific">Niveomyces insectorum RCEF 264</name>
    <dbReference type="NCBI Taxonomy" id="1081102"/>
    <lineage>
        <taxon>Eukaryota</taxon>
        <taxon>Fungi</taxon>
        <taxon>Dikarya</taxon>
        <taxon>Ascomycota</taxon>
        <taxon>Pezizomycotina</taxon>
        <taxon>Sordariomycetes</taxon>
        <taxon>Hypocreomycetidae</taxon>
        <taxon>Hypocreales</taxon>
        <taxon>Cordycipitaceae</taxon>
        <taxon>Niveomyces</taxon>
    </lineage>
</organism>
<evidence type="ECO:0000313" key="4">
    <source>
        <dbReference type="Proteomes" id="UP000076874"/>
    </source>
</evidence>